<accession>A0A0N0M088</accession>
<proteinExistence type="predicted"/>
<feature type="signal peptide" evidence="1">
    <location>
        <begin position="1"/>
        <end position="21"/>
    </location>
</feature>
<dbReference type="OrthoDB" id="9898143at2"/>
<evidence type="ECO:0000313" key="3">
    <source>
        <dbReference type="Proteomes" id="UP000037848"/>
    </source>
</evidence>
<protein>
    <submittedName>
        <fullName evidence="2">Uncharacterized protein</fullName>
    </submittedName>
</protein>
<dbReference type="PATRIC" id="fig|187330.3.peg.4274"/>
<reference evidence="2 3" key="1">
    <citation type="submission" date="2015-08" db="EMBL/GenBank/DDBJ databases">
        <title>Draft Genome Sequence of Pseudoalteromonas porphyrae UCD-SED14.</title>
        <authorList>
            <person name="Coil D.A."/>
            <person name="Jospin G."/>
            <person name="Lee R.D."/>
            <person name="Eisen J.A."/>
        </authorList>
    </citation>
    <scope>NUCLEOTIDE SEQUENCE [LARGE SCALE GENOMIC DNA]</scope>
    <source>
        <strain evidence="2 3">UCD-SED14</strain>
    </source>
</reference>
<name>A0A0N0M088_9GAMM</name>
<evidence type="ECO:0000313" key="2">
    <source>
        <dbReference type="EMBL" id="KPH63159.1"/>
    </source>
</evidence>
<dbReference type="EMBL" id="LHPH01000010">
    <property type="protein sequence ID" value="KPH63159.1"/>
    <property type="molecule type" value="Genomic_DNA"/>
</dbReference>
<dbReference type="Proteomes" id="UP000037848">
    <property type="component" value="Unassembled WGS sequence"/>
</dbReference>
<evidence type="ECO:0000256" key="1">
    <source>
        <dbReference type="SAM" id="SignalP"/>
    </source>
</evidence>
<keyword evidence="1" id="KW-0732">Signal</keyword>
<organism evidence="2 3">
    <name type="scientific">Pseudoalteromonas porphyrae</name>
    <dbReference type="NCBI Taxonomy" id="187330"/>
    <lineage>
        <taxon>Bacteria</taxon>
        <taxon>Pseudomonadati</taxon>
        <taxon>Pseudomonadota</taxon>
        <taxon>Gammaproteobacteria</taxon>
        <taxon>Alteromonadales</taxon>
        <taxon>Pseudoalteromonadaceae</taxon>
        <taxon>Pseudoalteromonas</taxon>
    </lineage>
</organism>
<keyword evidence="3" id="KW-1185">Reference proteome</keyword>
<feature type="chain" id="PRO_5005855055" evidence="1">
    <location>
        <begin position="22"/>
        <end position="174"/>
    </location>
</feature>
<dbReference type="AlphaFoldDB" id="A0A0N0M088"/>
<dbReference type="RefSeq" id="WP_054454383.1">
    <property type="nucleotide sequence ID" value="NZ_LHPH01000010.1"/>
</dbReference>
<dbReference type="STRING" id="187330.AMS58_15205"/>
<gene>
    <name evidence="2" type="ORF">ADS77_10785</name>
</gene>
<comment type="caution">
    <text evidence="2">The sequence shown here is derived from an EMBL/GenBank/DDBJ whole genome shotgun (WGS) entry which is preliminary data.</text>
</comment>
<sequence length="174" mass="20039">MSKNKMLALLCLIVNSQVCFSSSIEKPARPISAEIYTICDLVYCNTGVVLKNNTAFEIKVISNYFDETHFTEHAFNFYKAKDVYATNNPFDNPLLFQNVEFTKLKEDAIFKPLEVKIYTTLIKRDRLNFEKGTEYVVYAADMYTRYIINGNQSTIRSLHSKFGIVDDLLTLPDD</sequence>